<dbReference type="NCBIfam" id="TIGR03654">
    <property type="entry name" value="L6_bact"/>
    <property type="match status" value="1"/>
</dbReference>
<dbReference type="InterPro" id="IPR020040">
    <property type="entry name" value="Ribosomal_uL6_a/b-dom"/>
</dbReference>
<proteinExistence type="inferred from homology"/>
<dbReference type="PIRSF" id="PIRSF002162">
    <property type="entry name" value="Ribosomal_L6"/>
    <property type="match status" value="1"/>
</dbReference>
<dbReference type="GO" id="GO:0003735">
    <property type="term" value="F:structural constituent of ribosome"/>
    <property type="evidence" value="ECO:0007669"/>
    <property type="project" value="UniProtKB-UniRule"/>
</dbReference>
<dbReference type="GO" id="GO:0019843">
    <property type="term" value="F:rRNA binding"/>
    <property type="evidence" value="ECO:0007669"/>
    <property type="project" value="UniProtKB-UniRule"/>
</dbReference>
<gene>
    <name evidence="4" type="primary">rplF</name>
    <name evidence="8" type="ORF">A2368_00995</name>
</gene>
<keyword evidence="4 6" id="KW-0699">rRNA-binding</keyword>
<evidence type="ECO:0000256" key="2">
    <source>
        <dbReference type="ARBA" id="ARBA00022980"/>
    </source>
</evidence>
<dbReference type="PRINTS" id="PR00059">
    <property type="entry name" value="RIBOSOMALL6"/>
</dbReference>
<feature type="domain" description="Large ribosomal subunit protein uL6 alpha-beta" evidence="7">
    <location>
        <begin position="12"/>
        <end position="82"/>
    </location>
</feature>
<dbReference type="HAMAP" id="MF_01365_B">
    <property type="entry name" value="Ribosomal_uL6_B"/>
    <property type="match status" value="1"/>
</dbReference>
<protein>
    <recommendedName>
        <fullName evidence="4">Large ribosomal subunit protein uL6</fullName>
    </recommendedName>
</protein>
<dbReference type="Proteomes" id="UP000176682">
    <property type="component" value="Unassembled WGS sequence"/>
</dbReference>
<keyword evidence="2 4" id="KW-0689">Ribosomal protein</keyword>
<dbReference type="InterPro" id="IPR000702">
    <property type="entry name" value="Ribosomal_uL6-like"/>
</dbReference>
<dbReference type="PROSITE" id="PS00525">
    <property type="entry name" value="RIBOSOMAL_L6_1"/>
    <property type="match status" value="1"/>
</dbReference>
<dbReference type="InterPro" id="IPR002358">
    <property type="entry name" value="Ribosomal_uL6_CS"/>
</dbReference>
<accession>A0A1F5FHV4</accession>
<reference evidence="8 9" key="1">
    <citation type="journal article" date="2016" name="Nat. Commun.">
        <title>Thousands of microbial genomes shed light on interconnected biogeochemical processes in an aquifer system.</title>
        <authorList>
            <person name="Anantharaman K."/>
            <person name="Brown C.T."/>
            <person name="Hug L.A."/>
            <person name="Sharon I."/>
            <person name="Castelle C.J."/>
            <person name="Probst A.J."/>
            <person name="Thomas B.C."/>
            <person name="Singh A."/>
            <person name="Wilkins M.J."/>
            <person name="Karaoz U."/>
            <person name="Brodie E.L."/>
            <person name="Williams K.H."/>
            <person name="Hubbard S.S."/>
            <person name="Banfield J.F."/>
        </authorList>
    </citation>
    <scope>NUCLEOTIDE SEQUENCE [LARGE SCALE GENOMIC DNA]</scope>
</reference>
<dbReference type="Pfam" id="PF00347">
    <property type="entry name" value="Ribosomal_L6"/>
    <property type="match status" value="2"/>
</dbReference>
<dbReference type="SUPFAM" id="SSF56053">
    <property type="entry name" value="Ribosomal protein L6"/>
    <property type="match status" value="2"/>
</dbReference>
<dbReference type="FunFam" id="3.90.930.12:FF:000001">
    <property type="entry name" value="50S ribosomal protein L6"/>
    <property type="match status" value="1"/>
</dbReference>
<keyword evidence="4 6" id="KW-0694">RNA-binding</keyword>
<dbReference type="Gene3D" id="3.90.930.12">
    <property type="entry name" value="Ribosomal protein L6, alpha-beta domain"/>
    <property type="match status" value="2"/>
</dbReference>
<dbReference type="InterPro" id="IPR036789">
    <property type="entry name" value="Ribosomal_uL6-like_a/b-dom_sf"/>
</dbReference>
<comment type="caution">
    <text evidence="8">The sequence shown here is derived from an EMBL/GenBank/DDBJ whole genome shotgun (WGS) entry which is preliminary data.</text>
</comment>
<dbReference type="InterPro" id="IPR019906">
    <property type="entry name" value="Ribosomal_uL6_bac-type"/>
</dbReference>
<evidence type="ECO:0000256" key="4">
    <source>
        <dbReference type="HAMAP-Rule" id="MF_01365"/>
    </source>
</evidence>
<evidence type="ECO:0000259" key="7">
    <source>
        <dbReference type="Pfam" id="PF00347"/>
    </source>
</evidence>
<dbReference type="PANTHER" id="PTHR11655:SF14">
    <property type="entry name" value="LARGE RIBOSOMAL SUBUNIT PROTEIN UL6M"/>
    <property type="match status" value="1"/>
</dbReference>
<dbReference type="PANTHER" id="PTHR11655">
    <property type="entry name" value="60S/50S RIBOSOMAL PROTEIN L6/L9"/>
    <property type="match status" value="1"/>
</dbReference>
<evidence type="ECO:0000313" key="9">
    <source>
        <dbReference type="Proteomes" id="UP000176682"/>
    </source>
</evidence>
<evidence type="ECO:0000256" key="5">
    <source>
        <dbReference type="RuleBase" id="RU003869"/>
    </source>
</evidence>
<dbReference type="GO" id="GO:0002181">
    <property type="term" value="P:cytoplasmic translation"/>
    <property type="evidence" value="ECO:0007669"/>
    <property type="project" value="TreeGrafter"/>
</dbReference>
<comment type="subunit">
    <text evidence="4">Part of the 50S ribosomal subunit.</text>
</comment>
<sequence length="181" mass="19325">MSLIGKQPVILPPNVTLSQQGQRFTVVGPLGQLTEEFSPRIKVTVDGNIVTFDRRSNMPSDRALHGLSRALFQNQVIGVTAGFKKNLELVGTGYRVTKTSTGISLTVGFSHPVEITAPAGISFEIEGNNKVAVAGIDKHLVGQVAANIRKVHPPEPYKGKGVRYEGEVVRKKAGKTAKAGA</sequence>
<evidence type="ECO:0000256" key="6">
    <source>
        <dbReference type="RuleBase" id="RU003870"/>
    </source>
</evidence>
<dbReference type="GO" id="GO:0022625">
    <property type="term" value="C:cytosolic large ribosomal subunit"/>
    <property type="evidence" value="ECO:0007669"/>
    <property type="project" value="UniProtKB-UniRule"/>
</dbReference>
<name>A0A1F5FHV4_9BACT</name>
<dbReference type="EMBL" id="MFAM01000026">
    <property type="protein sequence ID" value="OGD79124.1"/>
    <property type="molecule type" value="Genomic_DNA"/>
</dbReference>
<keyword evidence="3 4" id="KW-0687">Ribonucleoprotein</keyword>
<evidence type="ECO:0000256" key="1">
    <source>
        <dbReference type="ARBA" id="ARBA00009356"/>
    </source>
</evidence>
<evidence type="ECO:0000313" key="8">
    <source>
        <dbReference type="EMBL" id="OGD79124.1"/>
    </source>
</evidence>
<organism evidence="8 9">
    <name type="scientific">Candidatus Collierbacteria bacterium RIFOXYB1_FULL_49_13</name>
    <dbReference type="NCBI Taxonomy" id="1817728"/>
    <lineage>
        <taxon>Bacteria</taxon>
        <taxon>Candidatus Collieribacteriota</taxon>
    </lineage>
</organism>
<evidence type="ECO:0000256" key="3">
    <source>
        <dbReference type="ARBA" id="ARBA00023274"/>
    </source>
</evidence>
<dbReference type="AlphaFoldDB" id="A0A1F5FHV4"/>
<feature type="domain" description="Large ribosomal subunit protein uL6 alpha-beta" evidence="7">
    <location>
        <begin position="90"/>
        <end position="164"/>
    </location>
</feature>
<comment type="similarity">
    <text evidence="1 4 5">Belongs to the universal ribosomal protein uL6 family.</text>
</comment>
<comment type="function">
    <text evidence="4 6">This protein binds to the 23S rRNA, and is important in its secondary structure. It is located near the subunit interface in the base of the L7/L12 stalk, and near the tRNA binding site of the peptidyltransferase center.</text>
</comment>